<evidence type="ECO:0000313" key="8">
    <source>
        <dbReference type="EMBL" id="PQO25461.1"/>
    </source>
</evidence>
<dbReference type="GO" id="GO:0016987">
    <property type="term" value="F:sigma factor activity"/>
    <property type="evidence" value="ECO:0007669"/>
    <property type="project" value="UniProtKB-UniRule"/>
</dbReference>
<dbReference type="CDD" id="cd06171">
    <property type="entry name" value="Sigma70_r4"/>
    <property type="match status" value="1"/>
</dbReference>
<dbReference type="Gene3D" id="1.10.220.120">
    <property type="entry name" value="Sigma-70 factor, region 1.1"/>
    <property type="match status" value="1"/>
</dbReference>
<dbReference type="PANTHER" id="PTHR30603">
    <property type="entry name" value="RNA POLYMERASE SIGMA FACTOR RPO"/>
    <property type="match status" value="1"/>
</dbReference>
<dbReference type="Gene3D" id="1.10.10.10">
    <property type="entry name" value="Winged helix-like DNA-binding domain superfamily/Winged helix DNA-binding domain"/>
    <property type="match status" value="2"/>
</dbReference>
<dbReference type="Gene3D" id="1.10.601.10">
    <property type="entry name" value="RNA Polymerase Primary Sigma Factor"/>
    <property type="match status" value="1"/>
</dbReference>
<dbReference type="InterPro" id="IPR007127">
    <property type="entry name" value="RNA_pol_sigma_70_r1_1"/>
</dbReference>
<dbReference type="SUPFAM" id="SSF88659">
    <property type="entry name" value="Sigma3 and sigma4 domains of RNA polymerase sigma factors"/>
    <property type="match status" value="2"/>
</dbReference>
<proteinExistence type="inferred from homology"/>
<comment type="function">
    <text evidence="5">Sigma factors are initiation factors that promote the attachment of RNA polymerase to specific initiation sites and are then released. This sigma factor is the primary sigma factor during exponential growth.</text>
</comment>
<dbReference type="FunFam" id="1.10.601.10:FF:000001">
    <property type="entry name" value="RNA polymerase sigma factor SigA"/>
    <property type="match status" value="1"/>
</dbReference>
<feature type="coiled-coil region" evidence="6">
    <location>
        <begin position="250"/>
        <end position="290"/>
    </location>
</feature>
<dbReference type="GO" id="GO:0006352">
    <property type="term" value="P:DNA-templated transcription initiation"/>
    <property type="evidence" value="ECO:0007669"/>
    <property type="project" value="UniProtKB-UniRule"/>
</dbReference>
<dbReference type="InterPro" id="IPR014284">
    <property type="entry name" value="RNA_pol_sigma-70_dom"/>
</dbReference>
<dbReference type="InterPro" id="IPR009042">
    <property type="entry name" value="RNA_pol_sigma70_r1_2"/>
</dbReference>
<feature type="region of interest" description="Sigma-70 factor domain-4" evidence="5">
    <location>
        <begin position="487"/>
        <end position="540"/>
    </location>
</feature>
<keyword evidence="3 5" id="KW-0238">DNA-binding</keyword>
<dbReference type="InterPro" id="IPR007624">
    <property type="entry name" value="RNA_pol_sigma70_r3"/>
</dbReference>
<dbReference type="InterPro" id="IPR050239">
    <property type="entry name" value="Sigma-70_RNA_pol_init_factors"/>
</dbReference>
<dbReference type="Pfam" id="PF04539">
    <property type="entry name" value="Sigma70_r3"/>
    <property type="match status" value="1"/>
</dbReference>
<dbReference type="RefSeq" id="WP_105358862.1">
    <property type="nucleotide sequence ID" value="NZ_PUIA01000081.1"/>
</dbReference>
<evidence type="ECO:0000256" key="3">
    <source>
        <dbReference type="ARBA" id="ARBA00023125"/>
    </source>
</evidence>
<feature type="region of interest" description="Sigma-70 factor domain-3" evidence="5">
    <location>
        <begin position="398"/>
        <end position="474"/>
    </location>
</feature>
<dbReference type="PANTHER" id="PTHR30603:SF60">
    <property type="entry name" value="RNA POLYMERASE SIGMA FACTOR RPOD"/>
    <property type="match status" value="1"/>
</dbReference>
<dbReference type="HAMAP" id="MF_00963">
    <property type="entry name" value="Sigma70_RpoD_SigA"/>
    <property type="match status" value="1"/>
</dbReference>
<feature type="short sequence motif" description="Interaction with polymerase core subunit RpoC" evidence="5">
    <location>
        <begin position="343"/>
        <end position="346"/>
    </location>
</feature>
<dbReference type="InterPro" id="IPR013324">
    <property type="entry name" value="RNA_pol_sigma_r3/r4-like"/>
</dbReference>
<keyword evidence="2 5" id="KW-0731">Sigma factor</keyword>
<comment type="subunit">
    <text evidence="5">Interacts transiently with the RNA polymerase catalytic core.</text>
</comment>
<keyword evidence="1 5" id="KW-0805">Transcription regulation</keyword>
<dbReference type="GO" id="GO:0005737">
    <property type="term" value="C:cytoplasm"/>
    <property type="evidence" value="ECO:0007669"/>
    <property type="project" value="UniProtKB-SubCell"/>
</dbReference>
<reference evidence="8 9" key="1">
    <citation type="submission" date="2018-02" db="EMBL/GenBank/DDBJ databases">
        <title>Comparative genomes isolates from brazilian mangrove.</title>
        <authorList>
            <person name="Araujo J.E."/>
            <person name="Taketani R.G."/>
            <person name="Silva M.C.P."/>
            <person name="Loureco M.V."/>
            <person name="Andreote F.D."/>
        </authorList>
    </citation>
    <scope>NUCLEOTIDE SEQUENCE [LARGE SCALE GENOMIC DNA]</scope>
    <source>
        <strain evidence="8 9">HEX-2 MGV</strain>
    </source>
</reference>
<evidence type="ECO:0000256" key="5">
    <source>
        <dbReference type="HAMAP-Rule" id="MF_00963"/>
    </source>
</evidence>
<keyword evidence="6" id="KW-0175">Coiled coil</keyword>
<name>A0A2S8F000_9BACT</name>
<dbReference type="OrthoDB" id="9780321at2"/>
<dbReference type="InterPro" id="IPR028630">
    <property type="entry name" value="Sigma70_RpoD"/>
</dbReference>
<comment type="subcellular location">
    <subcellularLocation>
        <location evidence="5">Cytoplasm</location>
    </subcellularLocation>
</comment>
<dbReference type="EMBL" id="PUIA01000081">
    <property type="protein sequence ID" value="PQO25461.1"/>
    <property type="molecule type" value="Genomic_DNA"/>
</dbReference>
<dbReference type="Pfam" id="PF04542">
    <property type="entry name" value="Sigma70_r2"/>
    <property type="match status" value="1"/>
</dbReference>
<dbReference type="SUPFAM" id="SSF88946">
    <property type="entry name" value="Sigma2 domain of RNA polymerase sigma factors"/>
    <property type="match status" value="1"/>
</dbReference>
<gene>
    <name evidence="5" type="primary">sigA</name>
    <name evidence="8" type="ORF">C5Y96_24275</name>
</gene>
<keyword evidence="5" id="KW-0963">Cytoplasm</keyword>
<organism evidence="8 9">
    <name type="scientific">Blastopirellula marina</name>
    <dbReference type="NCBI Taxonomy" id="124"/>
    <lineage>
        <taxon>Bacteria</taxon>
        <taxon>Pseudomonadati</taxon>
        <taxon>Planctomycetota</taxon>
        <taxon>Planctomycetia</taxon>
        <taxon>Pirellulales</taxon>
        <taxon>Pirellulaceae</taxon>
        <taxon>Blastopirellula</taxon>
    </lineage>
</organism>
<dbReference type="GO" id="GO:0003677">
    <property type="term" value="F:DNA binding"/>
    <property type="evidence" value="ECO:0007669"/>
    <property type="project" value="UniProtKB-UniRule"/>
</dbReference>
<dbReference type="InterPro" id="IPR007627">
    <property type="entry name" value="RNA_pol_sigma70_r2"/>
</dbReference>
<evidence type="ECO:0000259" key="7">
    <source>
        <dbReference type="PROSITE" id="PS00716"/>
    </source>
</evidence>
<dbReference type="Pfam" id="PF03979">
    <property type="entry name" value="Sigma70_r1_1"/>
    <property type="match status" value="1"/>
</dbReference>
<keyword evidence="4 5" id="KW-0804">Transcription</keyword>
<feature type="region of interest" description="Sigma-70 factor domain-2" evidence="5">
    <location>
        <begin position="319"/>
        <end position="389"/>
    </location>
</feature>
<dbReference type="InterPro" id="IPR036388">
    <property type="entry name" value="WH-like_DNA-bd_sf"/>
</dbReference>
<dbReference type="InterPro" id="IPR013325">
    <property type="entry name" value="RNA_pol_sigma_r2"/>
</dbReference>
<evidence type="ECO:0000256" key="6">
    <source>
        <dbReference type="SAM" id="Coils"/>
    </source>
</evidence>
<comment type="similarity">
    <text evidence="5">Belongs to the sigma-70 factor family. RpoD/SigA subfamily.</text>
</comment>
<dbReference type="InterPro" id="IPR007630">
    <property type="entry name" value="RNA_pol_sigma70_r4"/>
</dbReference>
<dbReference type="PRINTS" id="PR00046">
    <property type="entry name" value="SIGMA70FCT"/>
</dbReference>
<dbReference type="InterPro" id="IPR000943">
    <property type="entry name" value="RNA_pol_sigma70"/>
</dbReference>
<feature type="domain" description="RNA polymerase sigma-70" evidence="7">
    <location>
        <begin position="512"/>
        <end position="538"/>
    </location>
</feature>
<dbReference type="Proteomes" id="UP000240009">
    <property type="component" value="Unassembled WGS sequence"/>
</dbReference>
<evidence type="ECO:0000256" key="1">
    <source>
        <dbReference type="ARBA" id="ARBA00023015"/>
    </source>
</evidence>
<sequence>MEFADQELTVLLEKGKSQGWLTYDEVNNYLPDEASGSEKLDSLLTELENRGIELVTDPPEDDFDDAPATKAPSAREFAEALDEDGGSETFATEEITKSSDDPIRMYLSQMASIPLLSRTEEIALAKKIEITRKQFRRLVLGCDFALRHTVEILEKVHRGELPFDRTIKVSLTENLTKEQIQGRMPHNLKTLRVMLEENRRDFQRLLRKSTPREERVAARKRFIRRRQKCLQLVEELSLRTRRVIPVMSQLEDFADRMEEIRARLDLIRDMPAAKDERANLRKELRDLMLLTLESPRSLRARCNKFRKQFDQYEGVKRELSSGNLRLVVSIAKKYRNRGLSFLDLIQEGNTGLMRAVDKYEYRRGFKFSTYATWWIRQAITRAIADQARTIRIPVHMIDVLSKLRNVQKRLLQELRREPTMEEISRCSEIPVEEVRRVMDIGRHPVSLDRPIGESEDSSFGEFIEDGHEETPIRKASNEILRDRIGGLLKTLTYREREIIKLRYGLQDGYTYTLEEVGRIFKVTRERVRQIEAKAVRKLQHPVRSQQLAGFLHTADAA</sequence>
<dbReference type="Pfam" id="PF00140">
    <property type="entry name" value="Sigma70_r1_2"/>
    <property type="match status" value="1"/>
</dbReference>
<protein>
    <recommendedName>
        <fullName evidence="5">RNA polymerase sigma factor SigA</fullName>
    </recommendedName>
</protein>
<dbReference type="NCBIfam" id="TIGR02937">
    <property type="entry name" value="sigma70-ECF"/>
    <property type="match status" value="1"/>
</dbReference>
<accession>A0A2S8F000</accession>
<comment type="caution">
    <text evidence="8">The sequence shown here is derived from an EMBL/GenBank/DDBJ whole genome shotgun (WGS) entry which is preliminary data.</text>
</comment>
<feature type="DNA-binding region" description="H-T-H motif" evidence="5">
    <location>
        <begin position="513"/>
        <end position="532"/>
    </location>
</feature>
<dbReference type="InterPro" id="IPR042189">
    <property type="entry name" value="RNA_pol_sigma_70_r1_1_sf"/>
</dbReference>
<evidence type="ECO:0000256" key="4">
    <source>
        <dbReference type="ARBA" id="ARBA00023163"/>
    </source>
</evidence>
<dbReference type="PROSITE" id="PS00716">
    <property type="entry name" value="SIGMA70_2"/>
    <property type="match status" value="1"/>
</dbReference>
<evidence type="ECO:0000256" key="2">
    <source>
        <dbReference type="ARBA" id="ARBA00023082"/>
    </source>
</evidence>
<dbReference type="Pfam" id="PF04545">
    <property type="entry name" value="Sigma70_r4"/>
    <property type="match status" value="1"/>
</dbReference>
<evidence type="ECO:0000313" key="9">
    <source>
        <dbReference type="Proteomes" id="UP000240009"/>
    </source>
</evidence>
<dbReference type="AlphaFoldDB" id="A0A2S8F000"/>